<gene>
    <name evidence="1" type="ORF">GFH32_16870</name>
</gene>
<evidence type="ECO:0000313" key="1">
    <source>
        <dbReference type="EMBL" id="QGA27893.1"/>
    </source>
</evidence>
<keyword evidence="2" id="KW-1185">Reference proteome</keyword>
<reference evidence="1 2" key="1">
    <citation type="submission" date="2019-10" db="EMBL/GenBank/DDBJ databases">
        <authorList>
            <person name="Dong K."/>
        </authorList>
    </citation>
    <scope>NUCLEOTIDE SEQUENCE [LARGE SCALE GENOMIC DNA]</scope>
    <source>
        <strain evidence="2">dk4302</strain>
    </source>
</reference>
<name>A0A5Q0QEC4_9SPHI</name>
<organism evidence="1 2">
    <name type="scientific">Sphingobacterium zhuxiongii</name>
    <dbReference type="NCBI Taxonomy" id="2662364"/>
    <lineage>
        <taxon>Bacteria</taxon>
        <taxon>Pseudomonadati</taxon>
        <taxon>Bacteroidota</taxon>
        <taxon>Sphingobacteriia</taxon>
        <taxon>Sphingobacteriales</taxon>
        <taxon>Sphingobacteriaceae</taxon>
        <taxon>Sphingobacterium</taxon>
    </lineage>
</organism>
<dbReference type="SUPFAM" id="SSF48230">
    <property type="entry name" value="Chondroitin AC/alginate lyase"/>
    <property type="match status" value="1"/>
</dbReference>
<dbReference type="RefSeq" id="WP_153512720.1">
    <property type="nucleotide sequence ID" value="NZ_CP045652.1"/>
</dbReference>
<protein>
    <recommendedName>
        <fullName evidence="3">Heparinase II C-terminal domain-containing protein</fullName>
    </recommendedName>
</protein>
<sequence length="864" mass="97761">MSINDKTSEVIADERLTSKTGITLKPNITASINAERAESDVHFTIKTPTSGYYTIYSYAVTDAEGAQLMKKAKTKFESMYMRIQFGNKRGTKRVIYVPWDRPLQHTGIFDLAEGEQDVMIWLPRGVRLEYLQIGKYAAPKVPAAAAAYKPSIIPPNSHPRLWVNQETLPIVRKNLERPEHHDTWEKLKKEALTPFKLDFDPNEEMPYNVDLEKATELKAFYYLMSGDKMIGREAIELTKAYLSHVEFGNILDITRELGRAIYTASLVYDWTYDLLSTEEKSKMIKDLMRLSMDMEIGWPPFRMKILNGHGNEAMVNRDFLAMSMAIYDEDPIPYQYISYHILEELVPMRRFEYQSPRHNQGISYASYRFAWEMHAAWLFYRMSGKKVFDENLSGMPAYFMYMRTPAGDMLRDGDGFAAGKPGEDFYWKSPQVMFLMANYGKDPIVKGEFLRHGNLNNPTLFLLLNDPDFKAEPSLSSLPLTKDFGPILGSMVTRTGWNIGPDSDDVVAEIKGGGYHFGNHQHADAGAIQLYYRGFQLGDIGVYRFYGTPFDLGFNKRSASHSMMLAVDTTERFYRSTANDGGARFNQRAPSSKEEVQTDPWFNNGQVIATSIGPDKKIPLYSYFSANLTGAYSDKMTNYIRQFCFINTGRKDVPAVIVLTDQMETKNSTVDKYWQIASINKPELTADGFILQNSLNGRNGRTHVQILAPHSSAYDIKVLSDSMTTNIFGTQLEAPDTPYPEGKGHRTLVSYKAKEQQNHFLSVFQVCEGVNKPLNLSTNLSGGVNIIHIGEDLIVATAGKEIKQSFEFTITNKEKNSVILTGLKAGKWKVSRGKRAIAVKDISTKEQTAYLSIEKAGKYTVSPL</sequence>
<proteinExistence type="predicted"/>
<dbReference type="Gene3D" id="1.50.10.100">
    <property type="entry name" value="Chondroitin AC/alginate lyase"/>
    <property type="match status" value="1"/>
</dbReference>
<dbReference type="Gene3D" id="2.70.98.70">
    <property type="match status" value="1"/>
</dbReference>
<dbReference type="Gene3D" id="2.60.40.2750">
    <property type="match status" value="1"/>
</dbReference>
<evidence type="ECO:0008006" key="3">
    <source>
        <dbReference type="Google" id="ProtNLM"/>
    </source>
</evidence>
<dbReference type="AlphaFoldDB" id="A0A5Q0QEC4"/>
<dbReference type="EMBL" id="CP045652">
    <property type="protein sequence ID" value="QGA27893.1"/>
    <property type="molecule type" value="Genomic_DNA"/>
</dbReference>
<accession>A0A5Q0QEC4</accession>
<dbReference type="InterPro" id="IPR008929">
    <property type="entry name" value="Chondroitin_lyas"/>
</dbReference>
<evidence type="ECO:0000313" key="2">
    <source>
        <dbReference type="Proteomes" id="UP000326921"/>
    </source>
</evidence>
<dbReference type="KEGG" id="sphe:GFH32_16870"/>
<dbReference type="Proteomes" id="UP000326921">
    <property type="component" value="Chromosome"/>
</dbReference>